<evidence type="ECO:0000313" key="3">
    <source>
        <dbReference type="EMBL" id="MUN54562.1"/>
    </source>
</evidence>
<keyword evidence="4" id="KW-1185">Reference proteome</keyword>
<evidence type="ECO:0000256" key="1">
    <source>
        <dbReference type="SAM" id="MobiDB-lite"/>
    </source>
</evidence>
<dbReference type="EMBL" id="WOGT01000002">
    <property type="protein sequence ID" value="MUN54562.1"/>
    <property type="molecule type" value="Genomic_DNA"/>
</dbReference>
<organism evidence="3 4">
    <name type="scientific">Rothia koreensis</name>
    <dbReference type="NCBI Taxonomy" id="592378"/>
    <lineage>
        <taxon>Bacteria</taxon>
        <taxon>Bacillati</taxon>
        <taxon>Actinomycetota</taxon>
        <taxon>Actinomycetes</taxon>
        <taxon>Micrococcales</taxon>
        <taxon>Micrococcaceae</taxon>
        <taxon>Rothia</taxon>
    </lineage>
</organism>
<evidence type="ECO:0000256" key="2">
    <source>
        <dbReference type="SAM" id="SignalP"/>
    </source>
</evidence>
<comment type="caution">
    <text evidence="3">The sequence shown here is derived from an EMBL/GenBank/DDBJ whole genome shotgun (WGS) entry which is preliminary data.</text>
</comment>
<gene>
    <name evidence="3" type="ORF">GMA10_04940</name>
</gene>
<name>A0A7K1LHY6_9MICC</name>
<dbReference type="RefSeq" id="WP_129315117.1">
    <property type="nucleotide sequence ID" value="NZ_CP197643.1"/>
</dbReference>
<dbReference type="PROSITE" id="PS51257">
    <property type="entry name" value="PROKAR_LIPOPROTEIN"/>
    <property type="match status" value="1"/>
</dbReference>
<evidence type="ECO:0008006" key="5">
    <source>
        <dbReference type="Google" id="ProtNLM"/>
    </source>
</evidence>
<reference evidence="3 4" key="1">
    <citation type="submission" date="2019-12" db="EMBL/GenBank/DDBJ databases">
        <authorList>
            <person name="Li J."/>
            <person name="Shi Y."/>
            <person name="Xu G."/>
            <person name="Xiao D."/>
            <person name="Ran X."/>
        </authorList>
    </citation>
    <scope>NUCLEOTIDE SEQUENCE [LARGE SCALE GENOMIC DNA]</scope>
    <source>
        <strain evidence="3 4">JCM 15915</strain>
    </source>
</reference>
<protein>
    <recommendedName>
        <fullName evidence="5">DNA modification methylase</fullName>
    </recommendedName>
</protein>
<sequence length="170" mass="17786">MKSFGRQNVKRAGATAAIAVAVLSATAGCGYIHEQPTTIHYAASDGVHANVADAEFRNLMVIAKDKNSAGRLLGTIINSSDKEMNVTIDTGDATASVKVPADGKVQLEKQETLLKPVGKVPGETLEDTKLSVGPQSTTSNVPVLDGTLDEYQQYMPNLADTQPSNGSSPS</sequence>
<feature type="signal peptide" evidence="2">
    <location>
        <begin position="1"/>
        <end position="27"/>
    </location>
</feature>
<dbReference type="Proteomes" id="UP000462152">
    <property type="component" value="Unassembled WGS sequence"/>
</dbReference>
<accession>A0A7K1LHY6</accession>
<keyword evidence="2" id="KW-0732">Signal</keyword>
<feature type="region of interest" description="Disordered" evidence="1">
    <location>
        <begin position="119"/>
        <end position="142"/>
    </location>
</feature>
<evidence type="ECO:0000313" key="4">
    <source>
        <dbReference type="Proteomes" id="UP000462152"/>
    </source>
</evidence>
<dbReference type="AlphaFoldDB" id="A0A7K1LHY6"/>
<dbReference type="OrthoDB" id="3267550at2"/>
<proteinExistence type="predicted"/>
<feature type="chain" id="PRO_5038581327" description="DNA modification methylase" evidence="2">
    <location>
        <begin position="28"/>
        <end position="170"/>
    </location>
</feature>